<reference evidence="1 2" key="1">
    <citation type="submission" date="2019-01" db="EMBL/GenBank/DDBJ databases">
        <title>Sequencing of cultivated peanut Arachis hypogaea provides insights into genome evolution and oil improvement.</title>
        <authorList>
            <person name="Chen X."/>
        </authorList>
    </citation>
    <scope>NUCLEOTIDE SEQUENCE [LARGE SCALE GENOMIC DNA]</scope>
    <source>
        <strain evidence="2">cv. Fuhuasheng</strain>
        <tissue evidence="1">Leaves</tissue>
    </source>
</reference>
<dbReference type="AlphaFoldDB" id="A0A444WV13"/>
<dbReference type="Proteomes" id="UP000289738">
    <property type="component" value="Unassembled WGS sequence"/>
</dbReference>
<evidence type="ECO:0000313" key="2">
    <source>
        <dbReference type="Proteomes" id="UP000289738"/>
    </source>
</evidence>
<dbReference type="STRING" id="3818.A0A444WV13"/>
<accession>A0A444WV13</accession>
<keyword evidence="2" id="KW-1185">Reference proteome</keyword>
<dbReference type="EMBL" id="SDMP01000021">
    <property type="protein sequence ID" value="RYQ81297.1"/>
    <property type="molecule type" value="Genomic_DNA"/>
</dbReference>
<gene>
    <name evidence="1" type="ORF">Ahy_Scaffold1g107262</name>
</gene>
<evidence type="ECO:0000313" key="1">
    <source>
        <dbReference type="EMBL" id="RYQ81297.1"/>
    </source>
</evidence>
<protein>
    <submittedName>
        <fullName evidence="1">Uncharacterized protein</fullName>
    </submittedName>
</protein>
<organism evidence="1 2">
    <name type="scientific">Arachis hypogaea</name>
    <name type="common">Peanut</name>
    <dbReference type="NCBI Taxonomy" id="3818"/>
    <lineage>
        <taxon>Eukaryota</taxon>
        <taxon>Viridiplantae</taxon>
        <taxon>Streptophyta</taxon>
        <taxon>Embryophyta</taxon>
        <taxon>Tracheophyta</taxon>
        <taxon>Spermatophyta</taxon>
        <taxon>Magnoliopsida</taxon>
        <taxon>eudicotyledons</taxon>
        <taxon>Gunneridae</taxon>
        <taxon>Pentapetalae</taxon>
        <taxon>rosids</taxon>
        <taxon>fabids</taxon>
        <taxon>Fabales</taxon>
        <taxon>Fabaceae</taxon>
        <taxon>Papilionoideae</taxon>
        <taxon>50 kb inversion clade</taxon>
        <taxon>dalbergioids sensu lato</taxon>
        <taxon>Dalbergieae</taxon>
        <taxon>Pterocarpus clade</taxon>
        <taxon>Arachis</taxon>
    </lineage>
</organism>
<sequence length="193" mass="21871">MQKVGVEVVGLGALKLTGFLREQMQQNNMSFESMYTVRTLKECGERDYFYIEIISVILSDTLLVACFYETFRMKTGLNPRRDCNCCNKIQRHGIRFVPVGLLSEPDLLAAEKRESKAISLQQLHRGASDSGLSDLNKIKECQESVAIKPVKKMNKVYKKELHSYCSLLHLGACYQHKGCTSTTYCSKECHSSL</sequence>
<proteinExistence type="predicted"/>
<comment type="caution">
    <text evidence="1">The sequence shown here is derived from an EMBL/GenBank/DDBJ whole genome shotgun (WGS) entry which is preliminary data.</text>
</comment>
<name>A0A444WV13_ARAHY</name>